<dbReference type="Gene3D" id="1.10.340.70">
    <property type="match status" value="1"/>
</dbReference>
<dbReference type="GO" id="GO:0016787">
    <property type="term" value="F:hydrolase activity"/>
    <property type="evidence" value="ECO:0007669"/>
    <property type="project" value="UniProtKB-KW"/>
</dbReference>
<reference evidence="4" key="1">
    <citation type="submission" date="2019-08" db="EMBL/GenBank/DDBJ databases">
        <title>The genome of the North American firefly Photinus pyralis.</title>
        <authorList>
            <consortium name="Photinus pyralis genome working group"/>
            <person name="Fallon T.R."/>
            <person name="Sander Lower S.E."/>
            <person name="Weng J.-K."/>
        </authorList>
    </citation>
    <scope>NUCLEOTIDE SEQUENCE</scope>
    <source>
        <strain evidence="4">TRF0915ILg1</strain>
        <tissue evidence="4">Whole body</tissue>
    </source>
</reference>
<dbReference type="EC" id="2.7.7.49" evidence="1"/>
<dbReference type="EMBL" id="VTPC01041458">
    <property type="protein sequence ID" value="KAF2891005.1"/>
    <property type="molecule type" value="Genomic_DNA"/>
</dbReference>
<comment type="caution">
    <text evidence="4">The sequence shown here is derived from an EMBL/GenBank/DDBJ whole genome shotgun (WGS) entry which is preliminary data.</text>
</comment>
<accession>A0A8K0CP52</accession>
<evidence type="ECO:0000259" key="3">
    <source>
        <dbReference type="PROSITE" id="PS50994"/>
    </source>
</evidence>
<dbReference type="InterPro" id="IPR041588">
    <property type="entry name" value="Integrase_H2C2"/>
</dbReference>
<dbReference type="PROSITE" id="PS50994">
    <property type="entry name" value="INTEGRASE"/>
    <property type="match status" value="1"/>
</dbReference>
<dbReference type="InterPro" id="IPR001584">
    <property type="entry name" value="Integrase_cat-core"/>
</dbReference>
<feature type="non-terminal residue" evidence="4">
    <location>
        <position position="1"/>
    </location>
</feature>
<organism evidence="4 5">
    <name type="scientific">Ignelater luminosus</name>
    <name type="common">Cucubano</name>
    <name type="synonym">Pyrophorus luminosus</name>
    <dbReference type="NCBI Taxonomy" id="2038154"/>
    <lineage>
        <taxon>Eukaryota</taxon>
        <taxon>Metazoa</taxon>
        <taxon>Ecdysozoa</taxon>
        <taxon>Arthropoda</taxon>
        <taxon>Hexapoda</taxon>
        <taxon>Insecta</taxon>
        <taxon>Pterygota</taxon>
        <taxon>Neoptera</taxon>
        <taxon>Endopterygota</taxon>
        <taxon>Coleoptera</taxon>
        <taxon>Polyphaga</taxon>
        <taxon>Elateriformia</taxon>
        <taxon>Elateroidea</taxon>
        <taxon>Elateridae</taxon>
        <taxon>Agrypninae</taxon>
        <taxon>Pyrophorini</taxon>
        <taxon>Ignelater</taxon>
    </lineage>
</organism>
<dbReference type="GO" id="GO:0003676">
    <property type="term" value="F:nucleic acid binding"/>
    <property type="evidence" value="ECO:0007669"/>
    <property type="project" value="InterPro"/>
</dbReference>
<gene>
    <name evidence="4" type="ORF">ILUMI_15168</name>
</gene>
<name>A0A8K0CP52_IGNLU</name>
<protein>
    <recommendedName>
        <fullName evidence="1">RNA-directed DNA polymerase</fullName>
        <ecNumber evidence="1">2.7.7.49</ecNumber>
    </recommendedName>
</protein>
<keyword evidence="5" id="KW-1185">Reference proteome</keyword>
<dbReference type="SUPFAM" id="SSF53098">
    <property type="entry name" value="Ribonuclease H-like"/>
    <property type="match status" value="1"/>
</dbReference>
<dbReference type="GO" id="GO:0004519">
    <property type="term" value="F:endonuclease activity"/>
    <property type="evidence" value="ECO:0007669"/>
    <property type="project" value="UniProtKB-KW"/>
</dbReference>
<evidence type="ECO:0000313" key="5">
    <source>
        <dbReference type="Proteomes" id="UP000801492"/>
    </source>
</evidence>
<dbReference type="AlphaFoldDB" id="A0A8K0CP52"/>
<dbReference type="InterPro" id="IPR012337">
    <property type="entry name" value="RNaseH-like_sf"/>
</dbReference>
<feature type="domain" description="Integrase catalytic" evidence="3">
    <location>
        <begin position="484"/>
        <end position="596"/>
    </location>
</feature>
<evidence type="ECO:0000256" key="2">
    <source>
        <dbReference type="SAM" id="MobiDB-lite"/>
    </source>
</evidence>
<dbReference type="InterPro" id="IPR043502">
    <property type="entry name" value="DNA/RNA_pol_sf"/>
</dbReference>
<dbReference type="Gene3D" id="3.30.420.10">
    <property type="entry name" value="Ribonuclease H-like superfamily/Ribonuclease H"/>
    <property type="match status" value="1"/>
</dbReference>
<dbReference type="InterPro" id="IPR050951">
    <property type="entry name" value="Retrovirus_Pol_polyprotein"/>
</dbReference>
<dbReference type="GO" id="GO:0042575">
    <property type="term" value="C:DNA polymerase complex"/>
    <property type="evidence" value="ECO:0007669"/>
    <property type="project" value="UniProtKB-ARBA"/>
</dbReference>
<dbReference type="PANTHER" id="PTHR37984">
    <property type="entry name" value="PROTEIN CBG26694"/>
    <property type="match status" value="1"/>
</dbReference>
<dbReference type="GO" id="GO:0015074">
    <property type="term" value="P:DNA integration"/>
    <property type="evidence" value="ECO:0007669"/>
    <property type="project" value="InterPro"/>
</dbReference>
<evidence type="ECO:0000256" key="1">
    <source>
        <dbReference type="ARBA" id="ARBA00012493"/>
    </source>
</evidence>
<proteinExistence type="predicted"/>
<dbReference type="GO" id="GO:0003964">
    <property type="term" value="F:RNA-directed DNA polymerase activity"/>
    <property type="evidence" value="ECO:0007669"/>
    <property type="project" value="UniProtKB-KW"/>
</dbReference>
<dbReference type="Pfam" id="PF17921">
    <property type="entry name" value="Integrase_H2C2"/>
    <property type="match status" value="1"/>
</dbReference>
<dbReference type="SUPFAM" id="SSF56672">
    <property type="entry name" value="DNA/RNA polymerases"/>
    <property type="match status" value="1"/>
</dbReference>
<sequence>TTGMVVQCPLVNKNNETKLLEFIVVNVECSPILGLQASIDLNLITYHINMVSDSEPLINKYTDAIKHEFKDLFDGKLASISGTVLITLDSNAKPARLIPFGLIDDVKAELARMVTDGVIEPITKPTKWVHNIVIVRRENNKIRLCLDPRDLNKYIIRARFQLPTFDEVKSRLKYAKFFVVLDASNGFWMLNLDEASSELLTFITPFGRLLLKEWLLEWPVLLKNFAESFAKCLKMLKLRQFLIGRRIEVHTDHRPLETLFKRPLNKVPPRLQRMKLAVQGFDLHVVYKPEKELFIADALSRAFVDEPVEKEFSTLNEEVICQVNALIENLPIADRILDKIKNETCKDTELIELKKYITAGWPDNKNKLNQIINPYWTYKKLHIIDEIVFKNTSVVVPKLLRKSLINILHEGHVGLHTAKLRARNKIFWPDIVSDIENVTSNCSACLFYQPSNCKEPLKWHEIPKLYLNGIKINFESQTSINACKSIFARHGIPVVVVTDAGTQFSSEKFKDFASNYGFTHITASAKWSQCNGQSESAVKIFVRHQDTVKKYYDKRTRSLQPLREGQNIRFQKHQSGHWYAGKVKGKGPQPLMINPSPRQRSPTPVTPPTNSTLEFPQPVQIHQQIGDSTLQETAERKAVKNLDNKITRSGRVVRNPKKLFDD</sequence>
<dbReference type="OrthoDB" id="2286242at2759"/>
<dbReference type="InterPro" id="IPR036397">
    <property type="entry name" value="RNaseH_sf"/>
</dbReference>
<dbReference type="PANTHER" id="PTHR37984:SF7">
    <property type="entry name" value="INTEGRASE CATALYTIC DOMAIN-CONTAINING PROTEIN"/>
    <property type="match status" value="1"/>
</dbReference>
<feature type="region of interest" description="Disordered" evidence="2">
    <location>
        <begin position="591"/>
        <end position="610"/>
    </location>
</feature>
<dbReference type="Proteomes" id="UP000801492">
    <property type="component" value="Unassembled WGS sequence"/>
</dbReference>
<evidence type="ECO:0000313" key="4">
    <source>
        <dbReference type="EMBL" id="KAF2891005.1"/>
    </source>
</evidence>
<dbReference type="Gene3D" id="3.10.10.10">
    <property type="entry name" value="HIV Type 1 Reverse Transcriptase, subunit A, domain 1"/>
    <property type="match status" value="1"/>
</dbReference>